<name>A0A9W8IRV9_9AGAR</name>
<keyword evidence="2" id="KW-1185">Reference proteome</keyword>
<dbReference type="EMBL" id="JANBPK010001568">
    <property type="protein sequence ID" value="KAJ2921645.1"/>
    <property type="molecule type" value="Genomic_DNA"/>
</dbReference>
<accession>A0A9W8IRV9</accession>
<dbReference type="AlphaFoldDB" id="A0A9W8IRV9"/>
<dbReference type="PANTHER" id="PTHR46579:SF1">
    <property type="entry name" value="F5_8 TYPE C DOMAIN-CONTAINING PROTEIN"/>
    <property type="match status" value="1"/>
</dbReference>
<dbReference type="Proteomes" id="UP001140091">
    <property type="component" value="Unassembled WGS sequence"/>
</dbReference>
<organism evidence="1 2">
    <name type="scientific">Candolleomyces eurysporus</name>
    <dbReference type="NCBI Taxonomy" id="2828524"/>
    <lineage>
        <taxon>Eukaryota</taxon>
        <taxon>Fungi</taxon>
        <taxon>Dikarya</taxon>
        <taxon>Basidiomycota</taxon>
        <taxon>Agaricomycotina</taxon>
        <taxon>Agaricomycetes</taxon>
        <taxon>Agaricomycetidae</taxon>
        <taxon>Agaricales</taxon>
        <taxon>Agaricineae</taxon>
        <taxon>Psathyrellaceae</taxon>
        <taxon>Candolleomyces</taxon>
    </lineage>
</organism>
<comment type="caution">
    <text evidence="1">The sequence shown here is derived from an EMBL/GenBank/DDBJ whole genome shotgun (WGS) entry which is preliminary data.</text>
</comment>
<proteinExistence type="predicted"/>
<sequence length="796" mass="90573">MDVLEDEPERELLSFHSVKKEVANLTGVTPIVHHMCPNSCMAYTGPFSKLQECCYCATTRYDPKTKKPRQYFYTMPLGPQLQERWKEPQSAHLMGHRARETSKIFDQLGDPANSGSLPEYNDIYHGQDYLEAVDRGDIGPSDSVLLFSMDGAQLYRDKKSDCWIYIWVLLDMPPEERYKKRNVLPGGVIPGPNNPEHMESFLFPGFHHLAVLQKEGLRIINSTTGTIETSNLFLLLGSADGPGGTYFTGFVGHHGYFFCRLYCGIHGRHKPEGSHYYGALLKPTNYNEDGCNHGNIDASTIGGPRPEMYQKDLVLLLGSTGKTNYKARRKETGLSSTSIFSGLASNRRLPVPCGFVGDSMHVPTLNLGDLLVPLWRGKFQVDKEDDIRTWGWAVLNGKVWEAHGAAVGAARRYLPGSFDRPPRNIAEKVSSGYKAKEWQHYFYGLAVPLLYGILPFEYWRNLCKLVYAVRILHQRTISRPQLQSAHRWMLEFHQEFELLYVQRKVSRLHFMRPCLHFLLHMPGETVRTGPVPLSSTWTMERMIGDLGGQIRQPSNPYHNLSERGLRQCQINTLTAAYPELVRSPPSTPSLSDDLGEGFLFLSARERTPRTHSGEIGDTLRRYFIQEEAVFGNIPPPQWLGPKIRRWARLKLPNGQIARSAWKEQNKPSEKVRQARCVKLEVDGKIRFGEIQFYFNGEINGARRPLAMILLLSPHDKDLFKLSHWTLMSIRKEEGTLRVVCAKSILSVVALIPWSIRDPAKSEEYFIYEQLGMEISLWSENLENEGDEADGIGEDEE</sequence>
<feature type="non-terminal residue" evidence="1">
    <location>
        <position position="796"/>
    </location>
</feature>
<dbReference type="OrthoDB" id="2669721at2759"/>
<protein>
    <submittedName>
        <fullName evidence="1">Uncharacterized protein</fullName>
    </submittedName>
</protein>
<dbReference type="PANTHER" id="PTHR46579">
    <property type="entry name" value="F5/8 TYPE C DOMAIN-CONTAINING PROTEIN-RELATED"/>
    <property type="match status" value="1"/>
</dbReference>
<evidence type="ECO:0000313" key="1">
    <source>
        <dbReference type="EMBL" id="KAJ2921645.1"/>
    </source>
</evidence>
<evidence type="ECO:0000313" key="2">
    <source>
        <dbReference type="Proteomes" id="UP001140091"/>
    </source>
</evidence>
<gene>
    <name evidence="1" type="ORF">H1R20_g15449</name>
</gene>
<reference evidence="1" key="1">
    <citation type="submission" date="2022-06" db="EMBL/GenBank/DDBJ databases">
        <title>Genome Sequence of Candolleomyces eurysporus.</title>
        <authorList>
            <person name="Buettner E."/>
        </authorList>
    </citation>
    <scope>NUCLEOTIDE SEQUENCE</scope>
    <source>
        <strain evidence="1">VTCC 930004</strain>
    </source>
</reference>